<dbReference type="PATRIC" id="fig|989403.3.peg.531"/>
<dbReference type="AlphaFoldDB" id="A0A166AJX6"/>
<dbReference type="InterPro" id="IPR037171">
    <property type="entry name" value="NagB/RpiA_transferase-like"/>
</dbReference>
<feature type="domain" description="HTH deoR-type" evidence="3">
    <location>
        <begin position="6"/>
        <end position="61"/>
    </location>
</feature>
<dbReference type="Gene3D" id="3.40.50.1360">
    <property type="match status" value="1"/>
</dbReference>
<keyword evidence="1" id="KW-0805">Transcription regulation</keyword>
<organism evidence="4 5">
    <name type="scientific">Pseudovibrio axinellae</name>
    <dbReference type="NCBI Taxonomy" id="989403"/>
    <lineage>
        <taxon>Bacteria</taxon>
        <taxon>Pseudomonadati</taxon>
        <taxon>Pseudomonadota</taxon>
        <taxon>Alphaproteobacteria</taxon>
        <taxon>Hyphomicrobiales</taxon>
        <taxon>Stappiaceae</taxon>
        <taxon>Pseudovibrio</taxon>
    </lineage>
</organism>
<dbReference type="InterPro" id="IPR036388">
    <property type="entry name" value="WH-like_DNA-bd_sf"/>
</dbReference>
<dbReference type="InterPro" id="IPR001034">
    <property type="entry name" value="DeoR_HTH"/>
</dbReference>
<dbReference type="PROSITE" id="PS51000">
    <property type="entry name" value="HTH_DEOR_2"/>
    <property type="match status" value="1"/>
</dbReference>
<dbReference type="EMBL" id="LMCB01000004">
    <property type="protein sequence ID" value="KZL21212.1"/>
    <property type="molecule type" value="Genomic_DNA"/>
</dbReference>
<gene>
    <name evidence="4" type="primary">glpR_1</name>
    <name evidence="4" type="ORF">PsAD2_00501</name>
</gene>
<name>A0A166AJX6_9HYPH</name>
<dbReference type="Pfam" id="PF00455">
    <property type="entry name" value="DeoRC"/>
    <property type="match status" value="1"/>
</dbReference>
<dbReference type="OrthoDB" id="7688673at2"/>
<dbReference type="InterPro" id="IPR014036">
    <property type="entry name" value="DeoR-like_C"/>
</dbReference>
<dbReference type="InterPro" id="IPR050313">
    <property type="entry name" value="Carb_Metab_HTH_regulators"/>
</dbReference>
<evidence type="ECO:0000259" key="3">
    <source>
        <dbReference type="PROSITE" id="PS51000"/>
    </source>
</evidence>
<evidence type="ECO:0000256" key="1">
    <source>
        <dbReference type="ARBA" id="ARBA00023015"/>
    </source>
</evidence>
<reference evidence="4 5" key="1">
    <citation type="journal article" date="2016" name="Front. Microbiol.">
        <title>Comparative Genomic Analysis Reveals a Diverse Repertoire of Genes Involved in Prokaryote-Eukaryote Interactions within the Pseudovibrio Genus.</title>
        <authorList>
            <person name="Romano S."/>
            <person name="Fernandez-Guerra A."/>
            <person name="Reen F.J."/>
            <person name="Glockner F.O."/>
            <person name="Crowley S.P."/>
            <person name="O'Sullivan O."/>
            <person name="Cotter P.D."/>
            <person name="Adams C."/>
            <person name="Dobson A.D."/>
            <person name="O'Gara F."/>
        </authorList>
    </citation>
    <scope>NUCLEOTIDE SEQUENCE [LARGE SCALE GENOMIC DNA]</scope>
    <source>
        <strain evidence="4 5">Ad2</strain>
    </source>
</reference>
<dbReference type="SMART" id="SM01134">
    <property type="entry name" value="DeoRC"/>
    <property type="match status" value="1"/>
</dbReference>
<dbReference type="GO" id="GO:0003700">
    <property type="term" value="F:DNA-binding transcription factor activity"/>
    <property type="evidence" value="ECO:0007669"/>
    <property type="project" value="InterPro"/>
</dbReference>
<proteinExistence type="predicted"/>
<dbReference type="Gene3D" id="1.10.10.10">
    <property type="entry name" value="Winged helix-like DNA-binding domain superfamily/Winged helix DNA-binding domain"/>
    <property type="match status" value="1"/>
</dbReference>
<dbReference type="PRINTS" id="PR00037">
    <property type="entry name" value="HTHLACR"/>
</dbReference>
<evidence type="ECO:0000256" key="2">
    <source>
        <dbReference type="ARBA" id="ARBA00023163"/>
    </source>
</evidence>
<sequence>MESINNHTQSEILNAVRKAGGTCRIVSLAKQLGVSEETIRRNVKSLAREGGLEKVHGGVRLQVSAEESNFQSRMLECSDAKRKIAGVVSRMIEDDSSLFLDVGSTTAFIAEALKNHKRLTVITNSVAVAFKLATRNENRVFMAGGELRAHDGGAFGAAAGAFFENFETDYAILSAAAISARKGMMLFDLEEAEISRTVMQRSKCKIVAADSRKFTRSAPINVCDPSLIDILVSEKKPVAEIYRAAANWRAQVVVADEL</sequence>
<dbReference type="PANTHER" id="PTHR30363:SF44">
    <property type="entry name" value="AGA OPERON TRANSCRIPTIONAL REPRESSOR-RELATED"/>
    <property type="match status" value="1"/>
</dbReference>
<accession>A0A166AJX6</accession>
<dbReference type="Pfam" id="PF08220">
    <property type="entry name" value="HTH_DeoR"/>
    <property type="match status" value="1"/>
</dbReference>
<dbReference type="SMART" id="SM00420">
    <property type="entry name" value="HTH_DEOR"/>
    <property type="match status" value="1"/>
</dbReference>
<comment type="caution">
    <text evidence="4">The sequence shown here is derived from an EMBL/GenBank/DDBJ whole genome shotgun (WGS) entry which is preliminary data.</text>
</comment>
<dbReference type="SUPFAM" id="SSF46785">
    <property type="entry name" value="Winged helix' DNA-binding domain"/>
    <property type="match status" value="1"/>
</dbReference>
<keyword evidence="2" id="KW-0804">Transcription</keyword>
<protein>
    <submittedName>
        <fullName evidence="4">Glycerol-3-phosphate regulon repressor</fullName>
    </submittedName>
</protein>
<dbReference type="STRING" id="989403.SAMN05421798_105124"/>
<dbReference type="PANTHER" id="PTHR30363">
    <property type="entry name" value="HTH-TYPE TRANSCRIPTIONAL REGULATOR SRLR-RELATED"/>
    <property type="match status" value="1"/>
</dbReference>
<dbReference type="InterPro" id="IPR036390">
    <property type="entry name" value="WH_DNA-bd_sf"/>
</dbReference>
<evidence type="ECO:0000313" key="4">
    <source>
        <dbReference type="EMBL" id="KZL21212.1"/>
    </source>
</evidence>
<dbReference type="SUPFAM" id="SSF100950">
    <property type="entry name" value="NagB/RpiA/CoA transferase-like"/>
    <property type="match status" value="1"/>
</dbReference>
<evidence type="ECO:0000313" key="5">
    <source>
        <dbReference type="Proteomes" id="UP000076577"/>
    </source>
</evidence>
<keyword evidence="5" id="KW-1185">Reference proteome</keyword>
<dbReference type="Proteomes" id="UP000076577">
    <property type="component" value="Unassembled WGS sequence"/>
</dbReference>
<dbReference type="RefSeq" id="WP_068001680.1">
    <property type="nucleotide sequence ID" value="NZ_FOFM01000005.1"/>
</dbReference>